<dbReference type="EMBL" id="JAHRIO010041825">
    <property type="protein sequence ID" value="MEQ2172346.1"/>
    <property type="molecule type" value="Genomic_DNA"/>
</dbReference>
<keyword evidence="2" id="KW-1185">Reference proteome</keyword>
<reference evidence="1 2" key="1">
    <citation type="submission" date="2021-06" db="EMBL/GenBank/DDBJ databases">
        <authorList>
            <person name="Palmer J.M."/>
        </authorList>
    </citation>
    <scope>NUCLEOTIDE SEQUENCE [LARGE SCALE GENOMIC DNA]</scope>
    <source>
        <strain evidence="1 2">GA_2019</strain>
        <tissue evidence="1">Muscle</tissue>
    </source>
</reference>
<feature type="non-terminal residue" evidence="1">
    <location>
        <position position="1"/>
    </location>
</feature>
<dbReference type="Proteomes" id="UP001476798">
    <property type="component" value="Unassembled WGS sequence"/>
</dbReference>
<accession>A0ABV0NMS2</accession>
<name>A0ABV0NMS2_9TELE</name>
<sequence>VISQGPPFINVSLYSPWNISRWRNQSRDISLPSPSACLVSCFYLHLVLSLEPEPDVSLLGLLIKIMKSSLPNGASDSEGFQEPLYRCPGEASTSNLHCKCECSPPSL</sequence>
<organism evidence="1 2">
    <name type="scientific">Goodea atripinnis</name>
    <dbReference type="NCBI Taxonomy" id="208336"/>
    <lineage>
        <taxon>Eukaryota</taxon>
        <taxon>Metazoa</taxon>
        <taxon>Chordata</taxon>
        <taxon>Craniata</taxon>
        <taxon>Vertebrata</taxon>
        <taxon>Euteleostomi</taxon>
        <taxon>Actinopterygii</taxon>
        <taxon>Neopterygii</taxon>
        <taxon>Teleostei</taxon>
        <taxon>Neoteleostei</taxon>
        <taxon>Acanthomorphata</taxon>
        <taxon>Ovalentaria</taxon>
        <taxon>Atherinomorphae</taxon>
        <taxon>Cyprinodontiformes</taxon>
        <taxon>Goodeidae</taxon>
        <taxon>Goodea</taxon>
    </lineage>
</organism>
<gene>
    <name evidence="1" type="ORF">GOODEAATRI_020092</name>
</gene>
<proteinExistence type="predicted"/>
<protein>
    <submittedName>
        <fullName evidence="1">Uncharacterized protein</fullName>
    </submittedName>
</protein>
<comment type="caution">
    <text evidence="1">The sequence shown here is derived from an EMBL/GenBank/DDBJ whole genome shotgun (WGS) entry which is preliminary data.</text>
</comment>
<evidence type="ECO:0000313" key="1">
    <source>
        <dbReference type="EMBL" id="MEQ2172346.1"/>
    </source>
</evidence>
<evidence type="ECO:0000313" key="2">
    <source>
        <dbReference type="Proteomes" id="UP001476798"/>
    </source>
</evidence>